<dbReference type="KEGG" id="dap:Dacet_1382"/>
<dbReference type="PANTHER" id="PTHR11575">
    <property type="entry name" value="5'-NUCLEOTIDASE-RELATED"/>
    <property type="match status" value="1"/>
</dbReference>
<gene>
    <name evidence="6" type="ordered locus">Dacet_1382</name>
</gene>
<dbReference type="InterPro" id="IPR008334">
    <property type="entry name" value="5'-Nucleotdase_C"/>
</dbReference>
<evidence type="ECO:0000313" key="7">
    <source>
        <dbReference type="Proteomes" id="UP000002012"/>
    </source>
</evidence>
<dbReference type="GO" id="GO:0000166">
    <property type="term" value="F:nucleotide binding"/>
    <property type="evidence" value="ECO:0007669"/>
    <property type="project" value="UniProtKB-KW"/>
</dbReference>
<dbReference type="FunCoup" id="D4H803">
    <property type="interactions" value="135"/>
</dbReference>
<dbReference type="Gene3D" id="3.90.780.10">
    <property type="entry name" value="5'-Nucleotidase, C-terminal domain"/>
    <property type="match status" value="1"/>
</dbReference>
<proteinExistence type="inferred from homology"/>
<dbReference type="PANTHER" id="PTHR11575:SF24">
    <property type="entry name" value="5'-NUCLEOTIDASE"/>
    <property type="match status" value="1"/>
</dbReference>
<evidence type="ECO:0000259" key="5">
    <source>
        <dbReference type="Pfam" id="PF02872"/>
    </source>
</evidence>
<dbReference type="SUPFAM" id="SSF56300">
    <property type="entry name" value="Metallo-dependent phosphatases"/>
    <property type="match status" value="1"/>
</dbReference>
<dbReference type="InParanoid" id="D4H803"/>
<keyword evidence="2 3" id="KW-0732">Signal</keyword>
<dbReference type="GO" id="GO:0009166">
    <property type="term" value="P:nucleotide catabolic process"/>
    <property type="evidence" value="ECO:0007669"/>
    <property type="project" value="InterPro"/>
</dbReference>
<dbReference type="STRING" id="522772.Dacet_1382"/>
<dbReference type="eggNOG" id="COG0737">
    <property type="taxonomic scope" value="Bacteria"/>
</dbReference>
<dbReference type="InterPro" id="IPR006146">
    <property type="entry name" value="5'-Nucleotdase_CS"/>
</dbReference>
<dbReference type="HOGENOM" id="CLU_005854_7_1_0"/>
<dbReference type="SUPFAM" id="SSF55816">
    <property type="entry name" value="5'-nucleotidase (syn. UDP-sugar hydrolase), C-terminal domain"/>
    <property type="match status" value="1"/>
</dbReference>
<dbReference type="GO" id="GO:0030288">
    <property type="term" value="C:outer membrane-bounded periplasmic space"/>
    <property type="evidence" value="ECO:0007669"/>
    <property type="project" value="TreeGrafter"/>
</dbReference>
<dbReference type="InterPro" id="IPR036907">
    <property type="entry name" value="5'-Nucleotdase_C_sf"/>
</dbReference>
<evidence type="ECO:0000259" key="4">
    <source>
        <dbReference type="Pfam" id="PF00149"/>
    </source>
</evidence>
<sequence precursor="true">MHFTKLKQIIAAIAILFILAGCGGDSGSKQASAVSVRVIHTNDHHSYLESAAYDLKINDVDTRVEMGGFSRLSTVIQEERNDNSIVVNSGELSGTLYFSLFKGEPDFKVFNELALDGYTLGNHEFDEGDGRLAELIQMANFPILSSNMTPEEASPLYAVKDDIKPYIIKEIDGEKVGIIGILKVEKTKNSSFVSDDVTFTEEIEAANEAVAELEAQNVNKIILVSHVGYYNDIIFAQNVPGLDIIVGGDTHNLIGDEAQLEKIGLAQSYANDQTGPFDGYTHDGISDIDTIGEYPTLVTGPTGDPVYVVTAWCYARAVGILDVDFTAEGIVEKVGGNIVIPVSDTFLRKDASDAYVEVSADVKAEILQTIDADPILRVADVNPTIENIIAPYKAEMEATQNEVVGEITVTMDNTRIPTAFASGDTPSGSYAGQVVADAFKNTNPAIDVAIQNAGGVRASLLQGDITMAQIIEVLPFSNTVVMIDMKGSDIVKVLNEGAYYSLHSGSTGAFPYASGLRYDVNLSGGEYGVITDVEVQDRLTGVWSNIENDTIYTVSTNSFTAQGKDNYLTFAEVREDDPTVYEDTSILYYVPLVDYIKDLGILPALDKDSYCLKSVSN</sequence>
<comment type="similarity">
    <text evidence="1 3">Belongs to the 5'-nucleotidase family.</text>
</comment>
<organism evidence="6 7">
    <name type="scientific">Denitrovibrio acetiphilus (strain DSM 12809 / NBRC 114555 / N2460)</name>
    <dbReference type="NCBI Taxonomy" id="522772"/>
    <lineage>
        <taxon>Bacteria</taxon>
        <taxon>Pseudomonadati</taxon>
        <taxon>Deferribacterota</taxon>
        <taxon>Deferribacteres</taxon>
        <taxon>Deferribacterales</taxon>
        <taxon>Geovibrionaceae</taxon>
        <taxon>Denitrovibrio</taxon>
    </lineage>
</organism>
<feature type="chain" id="PRO_5003057693" evidence="3">
    <location>
        <begin position="24"/>
        <end position="617"/>
    </location>
</feature>
<dbReference type="PROSITE" id="PS51257">
    <property type="entry name" value="PROKAR_LIPOPROTEIN"/>
    <property type="match status" value="1"/>
</dbReference>
<dbReference type="Pfam" id="PF02872">
    <property type="entry name" value="5_nucleotid_C"/>
    <property type="match status" value="1"/>
</dbReference>
<keyword evidence="7" id="KW-1185">Reference proteome</keyword>
<keyword evidence="3" id="KW-0378">Hydrolase</keyword>
<dbReference type="GO" id="GO:0008768">
    <property type="term" value="F:UDP-sugar diphosphatase activity"/>
    <property type="evidence" value="ECO:0007669"/>
    <property type="project" value="TreeGrafter"/>
</dbReference>
<name>D4H803_DENA2</name>
<feature type="signal peptide" evidence="3">
    <location>
        <begin position="1"/>
        <end position="23"/>
    </location>
</feature>
<dbReference type="PaxDb" id="522772-Dacet_1382"/>
<dbReference type="InterPro" id="IPR006179">
    <property type="entry name" value="5_nucleotidase/apyrase"/>
</dbReference>
<dbReference type="InterPro" id="IPR029052">
    <property type="entry name" value="Metallo-depent_PP-like"/>
</dbReference>
<dbReference type="EMBL" id="CP001968">
    <property type="protein sequence ID" value="ADD68152.1"/>
    <property type="molecule type" value="Genomic_DNA"/>
</dbReference>
<evidence type="ECO:0000256" key="2">
    <source>
        <dbReference type="ARBA" id="ARBA00022729"/>
    </source>
</evidence>
<dbReference type="GO" id="GO:0046872">
    <property type="term" value="F:metal ion binding"/>
    <property type="evidence" value="ECO:0007669"/>
    <property type="project" value="InterPro"/>
</dbReference>
<evidence type="ECO:0000313" key="6">
    <source>
        <dbReference type="EMBL" id="ADD68152.1"/>
    </source>
</evidence>
<dbReference type="AlphaFoldDB" id="D4H803"/>
<feature type="domain" description="Calcineurin-like phosphoesterase" evidence="4">
    <location>
        <begin position="37"/>
        <end position="252"/>
    </location>
</feature>
<dbReference type="Gene3D" id="3.60.21.10">
    <property type="match status" value="1"/>
</dbReference>
<dbReference type="PROSITE" id="PS00785">
    <property type="entry name" value="5_NUCLEOTIDASE_1"/>
    <property type="match status" value="1"/>
</dbReference>
<keyword evidence="3" id="KW-0547">Nucleotide-binding</keyword>
<dbReference type="InterPro" id="IPR004843">
    <property type="entry name" value="Calcineurin-like_PHP"/>
</dbReference>
<reference evidence="6 7" key="1">
    <citation type="journal article" date="2010" name="Stand. Genomic Sci.">
        <title>Complete genome sequence of Denitrovibrio acetiphilus type strain (N2460).</title>
        <authorList>
            <person name="Kiss H."/>
            <person name="Lang E."/>
            <person name="Lapidus A."/>
            <person name="Copeland A."/>
            <person name="Nolan M."/>
            <person name="Glavina Del Rio T."/>
            <person name="Chen F."/>
            <person name="Lucas S."/>
            <person name="Tice H."/>
            <person name="Cheng J.F."/>
            <person name="Han C."/>
            <person name="Goodwin L."/>
            <person name="Pitluck S."/>
            <person name="Liolios K."/>
            <person name="Pati A."/>
            <person name="Ivanova N."/>
            <person name="Mavromatis K."/>
            <person name="Chen A."/>
            <person name="Palaniappan K."/>
            <person name="Land M."/>
            <person name="Hauser L."/>
            <person name="Chang Y.J."/>
            <person name="Jeffries C.D."/>
            <person name="Detter J.C."/>
            <person name="Brettin T."/>
            <person name="Spring S."/>
            <person name="Rohde M."/>
            <person name="Goker M."/>
            <person name="Woyke T."/>
            <person name="Bristow J."/>
            <person name="Eisen J.A."/>
            <person name="Markowitz V."/>
            <person name="Hugenholtz P."/>
            <person name="Kyrpides N.C."/>
            <person name="Klenk H.P."/>
        </authorList>
    </citation>
    <scope>NUCLEOTIDE SEQUENCE [LARGE SCALE GENOMIC DNA]</scope>
    <source>
        <strain evidence="7">DSM 12809 / NBRC 114555 / N2460</strain>
    </source>
</reference>
<dbReference type="PRINTS" id="PR01607">
    <property type="entry name" value="APYRASEFAMLY"/>
</dbReference>
<dbReference type="Pfam" id="PF00149">
    <property type="entry name" value="Metallophos"/>
    <property type="match status" value="1"/>
</dbReference>
<dbReference type="OrthoDB" id="9803927at2"/>
<evidence type="ECO:0000256" key="3">
    <source>
        <dbReference type="RuleBase" id="RU362119"/>
    </source>
</evidence>
<accession>D4H803</accession>
<feature type="domain" description="5'-Nucleotidase C-terminal" evidence="5">
    <location>
        <begin position="425"/>
        <end position="571"/>
    </location>
</feature>
<protein>
    <submittedName>
        <fullName evidence="6">5'-Nucleotidase domain protein</fullName>
    </submittedName>
</protein>
<dbReference type="Proteomes" id="UP000002012">
    <property type="component" value="Chromosome"/>
</dbReference>
<dbReference type="GO" id="GO:0008253">
    <property type="term" value="F:5'-nucleotidase activity"/>
    <property type="evidence" value="ECO:0007669"/>
    <property type="project" value="TreeGrafter"/>
</dbReference>
<evidence type="ECO:0000256" key="1">
    <source>
        <dbReference type="ARBA" id="ARBA00006654"/>
    </source>
</evidence>
<dbReference type="RefSeq" id="WP_013010673.1">
    <property type="nucleotide sequence ID" value="NC_013943.1"/>
</dbReference>